<name>A0A6V7IMH5_9HYME</name>
<gene>
    <name evidence="1" type="ORF">BBRV_LOCUS29711</name>
</gene>
<reference evidence="1" key="1">
    <citation type="submission" date="2020-07" db="EMBL/GenBank/DDBJ databases">
        <authorList>
            <person name="Ferguson B K."/>
        </authorList>
    </citation>
    <scope>NUCLEOTIDE SEQUENCE</scope>
    <source>
        <strain evidence="1">L06</strain>
    </source>
</reference>
<accession>A0A6V7IMH5</accession>
<sequence>MGLGLTHPYRVQVISMFSSIFVPDEVHPSDLHFPMNAHDVENIYGKARVYLNGNKKLKDLAETLDIEKNELQVDYTAIVNLAQDIRDQANAVLRR</sequence>
<proteinExistence type="predicted"/>
<organism evidence="1">
    <name type="scientific">Bracon brevicornis</name>
    <dbReference type="NCBI Taxonomy" id="1563983"/>
    <lineage>
        <taxon>Eukaryota</taxon>
        <taxon>Metazoa</taxon>
        <taxon>Ecdysozoa</taxon>
        <taxon>Arthropoda</taxon>
        <taxon>Hexapoda</taxon>
        <taxon>Insecta</taxon>
        <taxon>Pterygota</taxon>
        <taxon>Neoptera</taxon>
        <taxon>Endopterygota</taxon>
        <taxon>Hymenoptera</taxon>
        <taxon>Apocrita</taxon>
        <taxon>Ichneumonoidea</taxon>
        <taxon>Braconidae</taxon>
        <taxon>Braconinae</taxon>
        <taxon>Bracon</taxon>
    </lineage>
</organism>
<protein>
    <submittedName>
        <fullName evidence="1">Uncharacterized protein</fullName>
    </submittedName>
</protein>
<dbReference type="AlphaFoldDB" id="A0A6V7IMH5"/>
<evidence type="ECO:0000313" key="1">
    <source>
        <dbReference type="EMBL" id="CAD1541053.1"/>
    </source>
</evidence>
<dbReference type="EMBL" id="CADCXW020000009">
    <property type="protein sequence ID" value="CAD1541053.1"/>
    <property type="molecule type" value="Genomic_DNA"/>
</dbReference>